<feature type="compositionally biased region" description="Basic and acidic residues" evidence="2">
    <location>
        <begin position="17"/>
        <end position="27"/>
    </location>
</feature>
<reference evidence="3 4" key="1">
    <citation type="submission" date="2019-07" db="EMBL/GenBank/DDBJ databases">
        <title>Rhodotorula toruloides NBRC10032 genome sequencing.</title>
        <authorList>
            <person name="Shida Y."/>
            <person name="Takaku H."/>
            <person name="Ogasawara W."/>
            <person name="Mori K."/>
        </authorList>
    </citation>
    <scope>NUCLEOTIDE SEQUENCE [LARGE SCALE GENOMIC DNA]</scope>
    <source>
        <strain evidence="3 4">NBRC10032</strain>
    </source>
</reference>
<feature type="compositionally biased region" description="Basic residues" evidence="2">
    <location>
        <begin position="28"/>
        <end position="37"/>
    </location>
</feature>
<feature type="compositionally biased region" description="Low complexity" evidence="2">
    <location>
        <begin position="512"/>
        <end position="558"/>
    </location>
</feature>
<feature type="compositionally biased region" description="Polar residues" evidence="2">
    <location>
        <begin position="157"/>
        <end position="173"/>
    </location>
</feature>
<evidence type="ECO:0000256" key="1">
    <source>
        <dbReference type="SAM" id="Coils"/>
    </source>
</evidence>
<feature type="compositionally biased region" description="Low complexity" evidence="2">
    <location>
        <begin position="44"/>
        <end position="60"/>
    </location>
</feature>
<feature type="compositionally biased region" description="Polar residues" evidence="2">
    <location>
        <begin position="67"/>
        <end position="80"/>
    </location>
</feature>
<evidence type="ECO:0000256" key="2">
    <source>
        <dbReference type="SAM" id="MobiDB-lite"/>
    </source>
</evidence>
<feature type="compositionally biased region" description="Acidic residues" evidence="2">
    <location>
        <begin position="1360"/>
        <end position="1369"/>
    </location>
</feature>
<feature type="region of interest" description="Disordered" evidence="2">
    <location>
        <begin position="436"/>
        <end position="497"/>
    </location>
</feature>
<feature type="compositionally biased region" description="Acidic residues" evidence="2">
    <location>
        <begin position="1002"/>
        <end position="1017"/>
    </location>
</feature>
<feature type="compositionally biased region" description="Basic residues" evidence="2">
    <location>
        <begin position="114"/>
        <end position="123"/>
    </location>
</feature>
<sequence length="1430" mass="151098">MSALASTSGYSYTGKDAAAKEREDRLLAAKKKLKLYRQRTNQRSSASSTLSGSSTTPSSSPVKATRRQSGLTSSISSATDFSAKHAHRRSQSKSGLLAAMGGDALIGGVGGAGHVRRASKSRMSRSSVSLKKAGHGHTRSRASISMSFSGPAPTLAVQASGSTDRPTSPTPRSSAGDRPAALTTPSSWLQGGSGSFPTSPEFARPPSFSTNACASSSSVARPTSPLPPAPAPGPPPQHARRGSRHARHSSVSNFRESLDIVSNGTLNDASLLRPAISSFAEASNASPHSSPFPSASVSASSSWSNDPHQVLAALKERGRRETEDGSRSPEETRQSALEALEGRLAAPSEMISLGDEAPGELLVAPRSPGYVSTAPAGSSAPSSVGLSSPMIGLGVSGTTASGNVIPASKRNSWGNAMGHVAHVGAQGVLELGEIAEEDEEEDGMSEAGSFGSPRRRRTSSRGSVRSPPSVTSPRGSVTGKSVAGSPSPRKSRPGSLYIDSRHAVNLESVLEAASEEAVQQSSPSPSPSKRPSKIRPLSLSASSTSSPAAPPSTAHSPTQLHAPSSPPDARAPSPIGEKRHISMFHTAAAMGLAPDLPASTIATQSALAMSTPPPSAQQRGGLRSLSIGSGVSTSPTIGLNERRFSGRPASLQVSPASTIGTPTRKVSPAPTNKRSSISYRTSTESPASIAASTPEGQKRAWRSSLLHQQTPSPSVISPAVSTRHYSSFPFGVTGGFGDLAVEDDGDRTGAPSSVSGLSSPAHSRLSSTADAPSARAAAEDELASLRVKVEELELRNSQLFSTHALEIAEFEKKASDVAGEMRSRIAELESQLEEERVARRFETEGLQRETDMAKEAIQDLTDERDSLREDVDGWRTRCSALEAQVKKEKEDDALAQAQAKLIGEMRDQIYTLVAALERERNEHAETRREVERILEDRVREAAADVQHHKQASSIASDASDASRVPPPPPSAAFRERQHISSLSGTPATLKQPRPDDLALIMEEVEDEAEVEQDEGGDEREPSRLGGTCHYSKSTSEGSMLSSLSSFGRSYTGNLTEDTSVLTDMDDSYSSKVHSPTSIHSSFGSGPFPPLASRTRDSDVVAVALGQLDTLAEEEEEDEEAAHGELSQATPLVDGSRPRTSFDSTSTSSDVMPRTPDKSSSEHHHRSYSFVRNWSFPKGSISSTRNSFEGDDQTFFGYNKHDSLPPLPIGDHILPPFLSSTLDIDENHVALVMPPPVEGTVETAHIRRPSSPRPLDRVNPHIRRLSGQHRPPPPSPSAMVSVALQHQQQGSGLSQPSSTLSDPSPTKSRYSFGALVGSVTGWSPASSTSSTAPVHAEFPATASSKVNRPPPPPMSAGPLIAEEDEPEGREEDVYISSSGPIHGTPAQLQHQNQHRLRSIRPEEQPTPKAGRLSKLDFTRSVCCVDEPVFVV</sequence>
<feature type="compositionally biased region" description="Polar residues" evidence="2">
    <location>
        <begin position="669"/>
        <end position="695"/>
    </location>
</feature>
<dbReference type="OrthoDB" id="2528184at2759"/>
<feature type="coiled-coil region" evidence="1">
    <location>
        <begin position="775"/>
        <end position="936"/>
    </location>
</feature>
<feature type="region of interest" description="Disordered" evidence="2">
    <location>
        <begin position="606"/>
        <end position="718"/>
    </location>
</feature>
<organism evidence="3 4">
    <name type="scientific">Rhodotorula toruloides</name>
    <name type="common">Yeast</name>
    <name type="synonym">Rhodosporidium toruloides</name>
    <dbReference type="NCBI Taxonomy" id="5286"/>
    <lineage>
        <taxon>Eukaryota</taxon>
        <taxon>Fungi</taxon>
        <taxon>Dikarya</taxon>
        <taxon>Basidiomycota</taxon>
        <taxon>Pucciniomycotina</taxon>
        <taxon>Microbotryomycetes</taxon>
        <taxon>Sporidiobolales</taxon>
        <taxon>Sporidiobolaceae</taxon>
        <taxon>Rhodotorula</taxon>
    </lineage>
</organism>
<comment type="caution">
    <text evidence="3">The sequence shown here is derived from an EMBL/GenBank/DDBJ whole genome shotgun (WGS) entry which is preliminary data.</text>
</comment>
<accession>A0A511K6Q2</accession>
<feature type="compositionally biased region" description="Polar residues" evidence="2">
    <location>
        <begin position="183"/>
        <end position="198"/>
    </location>
</feature>
<feature type="compositionally biased region" description="Basic residues" evidence="2">
    <location>
        <begin position="238"/>
        <end position="248"/>
    </location>
</feature>
<proteinExistence type="predicted"/>
<feature type="compositionally biased region" description="Low complexity" evidence="2">
    <location>
        <begin position="1283"/>
        <end position="1300"/>
    </location>
</feature>
<feature type="compositionally biased region" description="Polar residues" evidence="2">
    <location>
        <begin position="705"/>
        <end position="718"/>
    </location>
</feature>
<feature type="region of interest" description="Disordered" evidence="2">
    <location>
        <begin position="1339"/>
        <end position="1410"/>
    </location>
</feature>
<feature type="region of interest" description="Disordered" evidence="2">
    <location>
        <begin position="741"/>
        <end position="775"/>
    </location>
</feature>
<evidence type="ECO:0000313" key="3">
    <source>
        <dbReference type="EMBL" id="GEM06018.1"/>
    </source>
</evidence>
<gene>
    <name evidence="3" type="ORF">Rt10032_c01g0035</name>
</gene>
<feature type="region of interest" description="Disordered" evidence="2">
    <location>
        <begin position="1240"/>
        <end position="1305"/>
    </location>
</feature>
<feature type="region of interest" description="Disordered" evidence="2">
    <location>
        <begin position="1065"/>
        <end position="1091"/>
    </location>
</feature>
<feature type="compositionally biased region" description="Low complexity" evidence="2">
    <location>
        <begin position="1031"/>
        <end position="1046"/>
    </location>
</feature>
<dbReference type="Proteomes" id="UP000321518">
    <property type="component" value="Unassembled WGS sequence"/>
</dbReference>
<dbReference type="EMBL" id="BJWK01000001">
    <property type="protein sequence ID" value="GEM06018.1"/>
    <property type="molecule type" value="Genomic_DNA"/>
</dbReference>
<protein>
    <submittedName>
        <fullName evidence="3">Proteophosphoglycan ppg4</fullName>
    </submittedName>
</protein>
<feature type="region of interest" description="Disordered" evidence="2">
    <location>
        <begin position="281"/>
        <end position="306"/>
    </location>
</feature>
<feature type="compositionally biased region" description="Low complexity" evidence="2">
    <location>
        <begin position="1140"/>
        <end position="1149"/>
    </location>
</feature>
<feature type="compositionally biased region" description="Polar residues" evidence="2">
    <location>
        <begin position="750"/>
        <end position="768"/>
    </location>
</feature>
<feature type="compositionally biased region" description="Low complexity" evidence="2">
    <location>
        <begin position="207"/>
        <end position="223"/>
    </location>
</feature>
<feature type="compositionally biased region" description="Polar residues" evidence="2">
    <location>
        <begin position="1"/>
        <end position="11"/>
    </location>
</feature>
<keyword evidence="1" id="KW-0175">Coiled coil</keyword>
<feature type="region of interest" description="Disordered" evidence="2">
    <location>
        <begin position="1111"/>
        <end position="1165"/>
    </location>
</feature>
<feature type="compositionally biased region" description="Polar residues" evidence="2">
    <location>
        <begin position="979"/>
        <end position="988"/>
    </location>
</feature>
<feature type="compositionally biased region" description="Low complexity" evidence="2">
    <location>
        <begin position="282"/>
        <end position="304"/>
    </location>
</feature>
<feature type="region of interest" description="Disordered" evidence="2">
    <location>
        <begin position="1"/>
        <end position="260"/>
    </location>
</feature>
<name>A0A511K6Q2_RHOTO</name>
<feature type="compositionally biased region" description="Polar residues" evidence="2">
    <location>
        <begin position="1065"/>
        <end position="1083"/>
    </location>
</feature>
<feature type="compositionally biased region" description="Low complexity" evidence="2">
    <location>
        <begin position="951"/>
        <end position="963"/>
    </location>
</feature>
<feature type="compositionally biased region" description="Pro residues" evidence="2">
    <location>
        <begin position="224"/>
        <end position="237"/>
    </location>
</feature>
<feature type="compositionally biased region" description="Gly residues" evidence="2">
    <location>
        <begin position="104"/>
        <end position="113"/>
    </location>
</feature>
<feature type="compositionally biased region" description="Polar residues" evidence="2">
    <location>
        <begin position="651"/>
        <end position="661"/>
    </location>
</feature>
<feature type="region of interest" description="Disordered" evidence="2">
    <location>
        <begin position="940"/>
        <end position="1046"/>
    </location>
</feature>
<evidence type="ECO:0000313" key="4">
    <source>
        <dbReference type="Proteomes" id="UP000321518"/>
    </source>
</evidence>
<feature type="region of interest" description="Disordered" evidence="2">
    <location>
        <begin position="512"/>
        <end position="579"/>
    </location>
</feature>
<feature type="compositionally biased region" description="Low complexity" evidence="2">
    <location>
        <begin position="619"/>
        <end position="632"/>
    </location>
</feature>
<feature type="compositionally biased region" description="Low complexity" evidence="2">
    <location>
        <begin position="460"/>
        <end position="488"/>
    </location>
</feature>